<evidence type="ECO:0000313" key="1">
    <source>
        <dbReference type="EMBL" id="MEE9654655.1"/>
    </source>
</evidence>
<gene>
    <name evidence="1" type="ORF">V4836_10920</name>
</gene>
<sequence length="65" mass="7183">MAASDPIFNTATNVANRRGISDPHSIAQTFTSKQPFAHYGGEKLWVTFINSVAKLAKHKVNNGYY</sequence>
<dbReference type="Proteomes" id="UP001331691">
    <property type="component" value="Unassembled WGS sequence"/>
</dbReference>
<protein>
    <submittedName>
        <fullName evidence="1">Uncharacterized protein</fullName>
    </submittedName>
</protein>
<dbReference type="AlphaFoldDB" id="A0AB35X5W1"/>
<dbReference type="RefSeq" id="WP_331388246.1">
    <property type="nucleotide sequence ID" value="NZ_JAZKKV010000001.1"/>
</dbReference>
<organism evidence="1 2">
    <name type="scientific">Kluyvera ascorbata</name>
    <dbReference type="NCBI Taxonomy" id="51288"/>
    <lineage>
        <taxon>Bacteria</taxon>
        <taxon>Pseudomonadati</taxon>
        <taxon>Pseudomonadota</taxon>
        <taxon>Gammaproteobacteria</taxon>
        <taxon>Enterobacterales</taxon>
        <taxon>Enterobacteriaceae</taxon>
        <taxon>Kluyvera</taxon>
    </lineage>
</organism>
<dbReference type="EMBL" id="JAZKKV010000001">
    <property type="protein sequence ID" value="MEE9654655.1"/>
    <property type="molecule type" value="Genomic_DNA"/>
</dbReference>
<keyword evidence="2" id="KW-1185">Reference proteome</keyword>
<reference evidence="1 2" key="1">
    <citation type="submission" date="2023-10" db="EMBL/GenBank/DDBJ databases">
        <title>Wastewater isolates of ESBL- and carbapenemase-producing Gram-negative bacteria from New Zealand.</title>
        <authorList>
            <person name="Straub C."/>
            <person name="Weaver L."/>
            <person name="Cornelius A."/>
            <person name="Mcgill E."/>
            <person name="Dyet K."/>
            <person name="White L."/>
            <person name="Pattis I."/>
        </authorList>
    </citation>
    <scope>NUCLEOTIDE SEQUENCE [LARGE SCALE GENOMIC DNA]</scope>
    <source>
        <strain evidence="1 2">ESBL09</strain>
    </source>
</reference>
<accession>A0AB35X5W1</accession>
<proteinExistence type="predicted"/>
<comment type="caution">
    <text evidence="1">The sequence shown here is derived from an EMBL/GenBank/DDBJ whole genome shotgun (WGS) entry which is preliminary data.</text>
</comment>
<name>A0AB35X5W1_9ENTR</name>
<evidence type="ECO:0000313" key="2">
    <source>
        <dbReference type="Proteomes" id="UP001331691"/>
    </source>
</evidence>